<dbReference type="InterPro" id="IPR029056">
    <property type="entry name" value="Ribokinase-like"/>
</dbReference>
<evidence type="ECO:0000256" key="2">
    <source>
        <dbReference type="ARBA" id="ARBA00022679"/>
    </source>
</evidence>
<dbReference type="GO" id="GO:0004747">
    <property type="term" value="F:ribokinase activity"/>
    <property type="evidence" value="ECO:0007669"/>
    <property type="project" value="UniProtKB-UniRule"/>
</dbReference>
<dbReference type="SUPFAM" id="SSF53613">
    <property type="entry name" value="Ribokinase-like"/>
    <property type="match status" value="1"/>
</dbReference>
<comment type="similarity">
    <text evidence="14">Belongs to the carbohydrate kinase PfkB family. Deoxyribokinase subfamily.</text>
</comment>
<dbReference type="HAMAP" id="MF_01987">
    <property type="entry name" value="Ribokinase"/>
    <property type="match status" value="1"/>
</dbReference>
<evidence type="ECO:0000256" key="9">
    <source>
        <dbReference type="ARBA" id="ARBA00023277"/>
    </source>
</evidence>
<keyword evidence="6 14" id="KW-0067">ATP-binding</keyword>
<feature type="binding site" evidence="14">
    <location>
        <begin position="39"/>
        <end position="43"/>
    </location>
    <ligand>
        <name>substrate</name>
    </ligand>
</feature>
<comment type="function">
    <text evidence="14">Catalyzes the ATP-dependent phosphorylation of 2-deoxy-D-ribose to 2-deoxy-D-ribose 5-phosphate (dRib-5P), allowing the use of deoxyribose as the sole carbon source.</text>
</comment>
<comment type="cofactor">
    <cofactor evidence="14">
        <name>Mg(2+)</name>
        <dbReference type="ChEBI" id="CHEBI:18420"/>
    </cofactor>
</comment>
<dbReference type="EMBL" id="MOBQ01000024">
    <property type="protein sequence ID" value="RON43637.1"/>
    <property type="molecule type" value="Genomic_DNA"/>
</dbReference>
<evidence type="ECO:0000256" key="6">
    <source>
        <dbReference type="ARBA" id="ARBA00022840"/>
    </source>
</evidence>
<accession>A0A423K048</accession>
<dbReference type="CDD" id="cd01174">
    <property type="entry name" value="ribokinase"/>
    <property type="match status" value="1"/>
</dbReference>
<feature type="binding site" evidence="14">
    <location>
        <begin position="252"/>
        <end position="253"/>
    </location>
    <ligand>
        <name>ATP</name>
        <dbReference type="ChEBI" id="CHEBI:30616"/>
    </ligand>
</feature>
<proteinExistence type="inferred from homology"/>
<dbReference type="InterPro" id="IPR002139">
    <property type="entry name" value="Ribo/fructo_kinase"/>
</dbReference>
<evidence type="ECO:0000256" key="10">
    <source>
        <dbReference type="ARBA" id="ARBA00051363"/>
    </source>
</evidence>
<organism evidence="16 17">
    <name type="scientific">Pseudomonas frederiksbergensis</name>
    <dbReference type="NCBI Taxonomy" id="104087"/>
    <lineage>
        <taxon>Bacteria</taxon>
        <taxon>Pseudomonadati</taxon>
        <taxon>Pseudomonadota</taxon>
        <taxon>Gammaproteobacteria</taxon>
        <taxon>Pseudomonadales</taxon>
        <taxon>Pseudomonadaceae</taxon>
        <taxon>Pseudomonas</taxon>
    </lineage>
</organism>
<dbReference type="Pfam" id="PF00294">
    <property type="entry name" value="PfkB"/>
    <property type="match status" value="1"/>
</dbReference>
<dbReference type="InterPro" id="IPR011611">
    <property type="entry name" value="PfkB_dom"/>
</dbReference>
<dbReference type="FunFam" id="3.40.1190.20:FF:000010">
    <property type="entry name" value="Ribokinase"/>
    <property type="match status" value="1"/>
</dbReference>
<feature type="binding site" evidence="14">
    <location>
        <begin position="221"/>
        <end position="226"/>
    </location>
    <ligand>
        <name>ATP</name>
        <dbReference type="ChEBI" id="CHEBI:30616"/>
    </ligand>
</feature>
<feature type="binding site" evidence="14">
    <location>
        <position position="140"/>
    </location>
    <ligand>
        <name>substrate</name>
    </ligand>
</feature>
<evidence type="ECO:0000256" key="13">
    <source>
        <dbReference type="ARBA" id="ARBA00081655"/>
    </source>
</evidence>
<feature type="site" description="Important for substrate specificity" evidence="14">
    <location>
        <position position="11"/>
    </location>
</feature>
<comment type="catalytic activity">
    <reaction evidence="10">
        <text>2-deoxy-D-ribose + ATP = 2-deoxy-D-ribose 5-phosphate + ADP + H(+)</text>
        <dbReference type="Rhea" id="RHEA:30871"/>
        <dbReference type="ChEBI" id="CHEBI:15378"/>
        <dbReference type="ChEBI" id="CHEBI:30616"/>
        <dbReference type="ChEBI" id="CHEBI:62877"/>
        <dbReference type="ChEBI" id="CHEBI:90761"/>
        <dbReference type="ChEBI" id="CHEBI:456216"/>
        <dbReference type="EC" id="2.7.1.229"/>
    </reaction>
    <physiologicalReaction direction="left-to-right" evidence="10">
        <dbReference type="Rhea" id="RHEA:30872"/>
    </physiologicalReaction>
</comment>
<evidence type="ECO:0000313" key="17">
    <source>
        <dbReference type="Proteomes" id="UP000285349"/>
    </source>
</evidence>
<feature type="binding site" evidence="14">
    <location>
        <position position="292"/>
    </location>
    <ligand>
        <name>K(+)</name>
        <dbReference type="ChEBI" id="CHEBI:29103"/>
    </ligand>
</feature>
<evidence type="ECO:0000256" key="7">
    <source>
        <dbReference type="ARBA" id="ARBA00022842"/>
    </source>
</evidence>
<gene>
    <name evidence="14" type="primary">deoK</name>
    <name evidence="16" type="ORF">BK666_21485</name>
</gene>
<feature type="binding site" evidence="14">
    <location>
        <position position="286"/>
    </location>
    <ligand>
        <name>K(+)</name>
        <dbReference type="ChEBI" id="CHEBI:29103"/>
    </ligand>
</feature>
<feature type="binding site" evidence="14">
    <location>
        <position position="253"/>
    </location>
    <ligand>
        <name>substrate</name>
    </ligand>
</feature>
<feature type="binding site" evidence="14">
    <location>
        <position position="288"/>
    </location>
    <ligand>
        <name>K(+)</name>
        <dbReference type="ChEBI" id="CHEBI:29103"/>
    </ligand>
</feature>
<dbReference type="UniPathway" id="UPA00916">
    <property type="reaction ID" value="UER00889"/>
</dbReference>
<evidence type="ECO:0000256" key="8">
    <source>
        <dbReference type="ARBA" id="ARBA00022958"/>
    </source>
</evidence>
<comment type="caution">
    <text evidence="16">The sequence shown here is derived from an EMBL/GenBank/DDBJ whole genome shotgun (WGS) entry which is preliminary data.</text>
</comment>
<keyword evidence="3 14" id="KW-0479">Metal-binding</keyword>
<dbReference type="GO" id="GO:0005524">
    <property type="term" value="F:ATP binding"/>
    <property type="evidence" value="ECO:0007669"/>
    <property type="project" value="UniProtKB-UniRule"/>
</dbReference>
<sequence>MSKIAVIGSNMVDLITYIDRMPAQGETLEAPGFALGCGGKGANQAVAAAKLGADVLMLTKVGDDMFADNTLANFQRFGIDTRFVQRVPGVSSGVAPIFVQADSHNSILIVKGANAHLAPADIDAAASALRECSLIVLQLEINVETVYHAITFGREHNIPVLLNPAPALSGLSREHLAQLDFLVPNESELALISGQTVDSPESALNAAKTLVASGIRHVIVTLGQQGALYVGEEGEFQIPGLRVNARDTTGAGDAFIGCFIQHWSRDRDIRAAMTQAVAYSACSVTGLGTQTSYPDASAFAEFQRQFDTL</sequence>
<dbReference type="Gene3D" id="3.40.1190.20">
    <property type="match status" value="1"/>
</dbReference>
<dbReference type="Proteomes" id="UP000285349">
    <property type="component" value="Unassembled WGS sequence"/>
</dbReference>
<dbReference type="RefSeq" id="WP_123512921.1">
    <property type="nucleotide sequence ID" value="NZ_MOBQ01000024.1"/>
</dbReference>
<evidence type="ECO:0000259" key="15">
    <source>
        <dbReference type="Pfam" id="PF00294"/>
    </source>
</evidence>
<dbReference type="PANTHER" id="PTHR10584">
    <property type="entry name" value="SUGAR KINASE"/>
    <property type="match status" value="1"/>
</dbReference>
<keyword evidence="8 14" id="KW-0630">Potassium</keyword>
<dbReference type="NCBIfam" id="TIGR02152">
    <property type="entry name" value="D_ribokin_bact"/>
    <property type="match status" value="1"/>
</dbReference>
<dbReference type="OrthoDB" id="9813569at2"/>
<feature type="binding site" evidence="14">
    <location>
        <position position="247"/>
    </location>
    <ligand>
        <name>K(+)</name>
        <dbReference type="ChEBI" id="CHEBI:29103"/>
    </ligand>
</feature>
<evidence type="ECO:0000256" key="3">
    <source>
        <dbReference type="ARBA" id="ARBA00022723"/>
    </source>
</evidence>
<dbReference type="GO" id="GO:0005829">
    <property type="term" value="C:cytosol"/>
    <property type="evidence" value="ECO:0007669"/>
    <property type="project" value="TreeGrafter"/>
</dbReference>
<keyword evidence="2 14" id="KW-0808">Transferase</keyword>
<feature type="domain" description="Carbohydrate kinase PfkB" evidence="15">
    <location>
        <begin position="1"/>
        <end position="295"/>
    </location>
</feature>
<name>A0A423K048_9PSED</name>
<feature type="active site" description="Proton acceptor" evidence="14">
    <location>
        <position position="253"/>
    </location>
</feature>
<keyword evidence="9 14" id="KW-0119">Carbohydrate metabolism</keyword>
<feature type="binding site" evidence="14">
    <location>
        <begin position="11"/>
        <end position="13"/>
    </location>
    <ligand>
        <name>substrate</name>
    </ligand>
</feature>
<dbReference type="GO" id="GO:0046872">
    <property type="term" value="F:metal ion binding"/>
    <property type="evidence" value="ECO:0007669"/>
    <property type="project" value="UniProtKB-KW"/>
</dbReference>
<evidence type="ECO:0000256" key="4">
    <source>
        <dbReference type="ARBA" id="ARBA00022741"/>
    </source>
</evidence>
<dbReference type="AlphaFoldDB" id="A0A423K048"/>
<keyword evidence="7 14" id="KW-0460">Magnesium</keyword>
<keyword evidence="1 14" id="KW-0963">Cytoplasm</keyword>
<comment type="subunit">
    <text evidence="14">Homodimer.</text>
</comment>
<dbReference type="PRINTS" id="PR00990">
    <property type="entry name" value="RIBOKINASE"/>
</dbReference>
<reference evidence="16 17" key="1">
    <citation type="submission" date="2016-10" db="EMBL/GenBank/DDBJ databases">
        <title>Comparative genome analysis of multiple Pseudomonas spp. focuses on biocontrol and plant growth promoting traits.</title>
        <authorList>
            <person name="Tao X.-Y."/>
            <person name="Taylor C.G."/>
        </authorList>
    </citation>
    <scope>NUCLEOTIDE SEQUENCE [LARGE SCALE GENOMIC DNA]</scope>
    <source>
        <strain evidence="16 17">37A10</strain>
    </source>
</reference>
<protein>
    <recommendedName>
        <fullName evidence="12 14">Deoxyribokinase</fullName>
        <shortName evidence="14">dRK</shortName>
        <ecNumber evidence="11 14">2.7.1.229</ecNumber>
    </recommendedName>
    <alternativeName>
        <fullName evidence="13 14">ATP:2-deoxy-D-ribose 5-phosphotransferase</fullName>
    </alternativeName>
</protein>
<dbReference type="GO" id="GO:0019303">
    <property type="term" value="P:D-ribose catabolic process"/>
    <property type="evidence" value="ECO:0007669"/>
    <property type="project" value="UniProtKB-UniPathway"/>
</dbReference>
<feature type="binding site" evidence="14">
    <location>
        <position position="283"/>
    </location>
    <ligand>
        <name>K(+)</name>
        <dbReference type="ChEBI" id="CHEBI:29103"/>
    </ligand>
</feature>
<dbReference type="InterPro" id="IPR011877">
    <property type="entry name" value="Ribokinase"/>
</dbReference>
<comment type="caution">
    <text evidence="14">Lacks conserved residue(s) required for the propagation of feature annotation.</text>
</comment>
<evidence type="ECO:0000256" key="1">
    <source>
        <dbReference type="ARBA" id="ARBA00022490"/>
    </source>
</evidence>
<evidence type="ECO:0000256" key="12">
    <source>
        <dbReference type="ARBA" id="ARBA00071515"/>
    </source>
</evidence>
<dbReference type="PANTHER" id="PTHR10584:SF166">
    <property type="entry name" value="RIBOKINASE"/>
    <property type="match status" value="1"/>
</dbReference>
<evidence type="ECO:0000256" key="14">
    <source>
        <dbReference type="HAMAP-Rule" id="MF_01987"/>
    </source>
</evidence>
<evidence type="ECO:0000256" key="11">
    <source>
        <dbReference type="ARBA" id="ARBA00066926"/>
    </source>
</evidence>
<dbReference type="EC" id="2.7.1.229" evidence="11 14"/>
<evidence type="ECO:0000313" key="16">
    <source>
        <dbReference type="EMBL" id="RON43637.1"/>
    </source>
</evidence>
<keyword evidence="5 14" id="KW-0418">Kinase</keyword>
<keyword evidence="4 14" id="KW-0547">Nucleotide-binding</keyword>
<evidence type="ECO:0000256" key="5">
    <source>
        <dbReference type="ARBA" id="ARBA00022777"/>
    </source>
</evidence>
<feature type="binding site" evidence="14">
    <location>
        <position position="249"/>
    </location>
    <ligand>
        <name>K(+)</name>
        <dbReference type="ChEBI" id="CHEBI:29103"/>
    </ligand>
</feature>
<feature type="binding site" evidence="14">
    <location>
        <position position="185"/>
    </location>
    <ligand>
        <name>ATP</name>
        <dbReference type="ChEBI" id="CHEBI:30616"/>
    </ligand>
</feature>
<comment type="subcellular location">
    <subcellularLocation>
        <location evidence="14">Cytoplasm</location>
    </subcellularLocation>
</comment>